<proteinExistence type="predicted"/>
<dbReference type="EMBL" id="JAVHJO010000012">
    <property type="protein sequence ID" value="KAK6532003.1"/>
    <property type="molecule type" value="Genomic_DNA"/>
</dbReference>
<organism evidence="1 2">
    <name type="scientific">Orbilia ellipsospora</name>
    <dbReference type="NCBI Taxonomy" id="2528407"/>
    <lineage>
        <taxon>Eukaryota</taxon>
        <taxon>Fungi</taxon>
        <taxon>Dikarya</taxon>
        <taxon>Ascomycota</taxon>
        <taxon>Pezizomycotina</taxon>
        <taxon>Orbiliomycetes</taxon>
        <taxon>Orbiliales</taxon>
        <taxon>Orbiliaceae</taxon>
        <taxon>Orbilia</taxon>
    </lineage>
</organism>
<accession>A0AAV9X0T6</accession>
<keyword evidence="2" id="KW-1185">Reference proteome</keyword>
<dbReference type="Proteomes" id="UP001365542">
    <property type="component" value="Unassembled WGS sequence"/>
</dbReference>
<reference evidence="1 2" key="1">
    <citation type="submission" date="2019-10" db="EMBL/GenBank/DDBJ databases">
        <authorList>
            <person name="Palmer J.M."/>
        </authorList>
    </citation>
    <scope>NUCLEOTIDE SEQUENCE [LARGE SCALE GENOMIC DNA]</scope>
    <source>
        <strain evidence="1 2">TWF694</strain>
    </source>
</reference>
<name>A0AAV9X0T6_9PEZI</name>
<comment type="caution">
    <text evidence="1">The sequence shown here is derived from an EMBL/GenBank/DDBJ whole genome shotgun (WGS) entry which is preliminary data.</text>
</comment>
<gene>
    <name evidence="1" type="ORF">TWF694_003166</name>
</gene>
<dbReference type="AlphaFoldDB" id="A0AAV9X0T6"/>
<evidence type="ECO:0000313" key="2">
    <source>
        <dbReference type="Proteomes" id="UP001365542"/>
    </source>
</evidence>
<sequence length="313" mass="33750">MTSTDPNLPLASTSTSLITITDTASSIDRVTNYIPISYKRGEDISKYHRGPAVPSQLSAYPASAITSGCTRAAVSPSSTSISSTSILTEFYITVGGVSTVPSTISITNTVTATVSDVVPYQAWGYYLFTQTPSDTNTNNEGNFMGMELFSETSGFAANVESCDVMGMLLNPNGNYWMYYNYTYYGDGDGPGIPYELILCYNRVAGSSDAPSFLDWTLIWQEVGSYDQSTYAPITFDQSLVNSQVLYSRDPKTVDGSGNTLYYWVCSDTSVPDVIYLAPSNWGLSFMKPLGFTCFRMVNGLTAISAGGLGPAPV</sequence>
<evidence type="ECO:0000313" key="1">
    <source>
        <dbReference type="EMBL" id="KAK6532003.1"/>
    </source>
</evidence>
<protein>
    <submittedName>
        <fullName evidence="1">Uncharacterized protein</fullName>
    </submittedName>
</protein>